<dbReference type="EMBL" id="JBIACK010000019">
    <property type="protein sequence ID" value="MFE8703728.1"/>
    <property type="molecule type" value="Genomic_DNA"/>
</dbReference>
<evidence type="ECO:0000259" key="3">
    <source>
        <dbReference type="Pfam" id="PF26347"/>
    </source>
</evidence>
<organism evidence="4 5">
    <name type="scientific">Cytobacillus spartinae</name>
    <dbReference type="NCBI Taxonomy" id="3299023"/>
    <lineage>
        <taxon>Bacteria</taxon>
        <taxon>Bacillati</taxon>
        <taxon>Bacillota</taxon>
        <taxon>Bacilli</taxon>
        <taxon>Bacillales</taxon>
        <taxon>Bacillaceae</taxon>
        <taxon>Cytobacillus</taxon>
    </lineage>
</organism>
<keyword evidence="5" id="KW-1185">Reference proteome</keyword>
<sequence>MRIPPYYRLPAWQRLFAGMAIGGMISWCIFLYVFGEWQEEYSKEIQKQAEEIRDLKKEKDIWQNDYQELNKKNLEQLRVQEIQVKITNRDKFKLDSLSAYEMEEAIKEDIEMLLAKDIDTAFKNRQLIRKVIENKTFKANDKRYRLEIKEIVFYTTISIQLNLKLD</sequence>
<keyword evidence="1" id="KW-0175">Coiled coil</keyword>
<dbReference type="InterPro" id="IPR058620">
    <property type="entry name" value="YtrI_C"/>
</dbReference>
<feature type="transmembrane region" description="Helical" evidence="2">
    <location>
        <begin position="12"/>
        <end position="34"/>
    </location>
</feature>
<keyword evidence="2" id="KW-0472">Membrane</keyword>
<dbReference type="NCBIfam" id="NF041479">
    <property type="entry name" value="spor_membprot_YtrI"/>
    <property type="match status" value="1"/>
</dbReference>
<evidence type="ECO:0000313" key="4">
    <source>
        <dbReference type="EMBL" id="MFE8703728.1"/>
    </source>
</evidence>
<dbReference type="InterPro" id="IPR048198">
    <property type="entry name" value="YtrI"/>
</dbReference>
<comment type="caution">
    <text evidence="4">The sequence shown here is derived from an EMBL/GenBank/DDBJ whole genome shotgun (WGS) entry which is preliminary data.</text>
</comment>
<evidence type="ECO:0000256" key="2">
    <source>
        <dbReference type="SAM" id="Phobius"/>
    </source>
</evidence>
<dbReference type="Proteomes" id="UP001601059">
    <property type="component" value="Unassembled WGS sequence"/>
</dbReference>
<keyword evidence="2" id="KW-0812">Transmembrane</keyword>
<keyword evidence="2" id="KW-1133">Transmembrane helix</keyword>
<protein>
    <submittedName>
        <fullName evidence="4">Sporulation membrane protein YtrI</fullName>
    </submittedName>
</protein>
<dbReference type="RefSeq" id="WP_389364512.1">
    <property type="nucleotide sequence ID" value="NZ_JBIACK010000019.1"/>
</dbReference>
<feature type="coiled-coil region" evidence="1">
    <location>
        <begin position="38"/>
        <end position="72"/>
    </location>
</feature>
<feature type="domain" description="Sporulation membrane protein YtrI C-terminal" evidence="3">
    <location>
        <begin position="80"/>
        <end position="164"/>
    </location>
</feature>
<evidence type="ECO:0000313" key="5">
    <source>
        <dbReference type="Proteomes" id="UP001601059"/>
    </source>
</evidence>
<reference evidence="4 5" key="1">
    <citation type="submission" date="2024-08" db="EMBL/GenBank/DDBJ databases">
        <title>Two novel Cytobacillus novel species.</title>
        <authorList>
            <person name="Liu G."/>
        </authorList>
    </citation>
    <scope>NUCLEOTIDE SEQUENCE [LARGE SCALE GENOMIC DNA]</scope>
    <source>
        <strain evidence="4 5">FJAT-54145</strain>
    </source>
</reference>
<dbReference type="Pfam" id="PF26347">
    <property type="entry name" value="YtrI_sporulation"/>
    <property type="match status" value="1"/>
</dbReference>
<gene>
    <name evidence="4" type="primary">ytrI</name>
    <name evidence="4" type="ORF">ACFYKX_24470</name>
</gene>
<evidence type="ECO:0000256" key="1">
    <source>
        <dbReference type="SAM" id="Coils"/>
    </source>
</evidence>
<name>A0ABW6KLK4_9BACI</name>
<proteinExistence type="predicted"/>
<accession>A0ABW6KLK4</accession>